<gene>
    <name evidence="1" type="ORF">BCL74_1905</name>
</gene>
<dbReference type="SUPFAM" id="SSF143011">
    <property type="entry name" value="RelE-like"/>
    <property type="match status" value="1"/>
</dbReference>
<dbReference type="InterPro" id="IPR035093">
    <property type="entry name" value="RelE/ParE_toxin_dom_sf"/>
</dbReference>
<protein>
    <submittedName>
        <fullName evidence="1">Proteic killer suppression protein</fullName>
    </submittedName>
</protein>
<proteinExistence type="predicted"/>
<dbReference type="PANTHER" id="PTHR40266">
    <property type="entry name" value="TOXIN HIGB-1"/>
    <property type="match status" value="1"/>
</dbReference>
<organism evidence="1 2">
    <name type="scientific">Oceanibaculum indicum</name>
    <dbReference type="NCBI Taxonomy" id="526216"/>
    <lineage>
        <taxon>Bacteria</taxon>
        <taxon>Pseudomonadati</taxon>
        <taxon>Pseudomonadota</taxon>
        <taxon>Alphaproteobacteria</taxon>
        <taxon>Rhodospirillales</taxon>
        <taxon>Oceanibaculaceae</taxon>
        <taxon>Oceanibaculum</taxon>
    </lineage>
</organism>
<accession>A0A420WG43</accession>
<comment type="caution">
    <text evidence="1">The sequence shown here is derived from an EMBL/GenBank/DDBJ whole genome shotgun (WGS) entry which is preliminary data.</text>
</comment>
<sequence>MIRSFRHKGLKLLYEKGERRRLPPEQADKIERVIARLDQARNASEMDLPGWRLHALKGTLEGFWSVTVTGNWRIIFRMEGGDAHDVDLVDYH</sequence>
<dbReference type="Proteomes" id="UP000277424">
    <property type="component" value="Unassembled WGS sequence"/>
</dbReference>
<dbReference type="EMBL" id="RBIG01000002">
    <property type="protein sequence ID" value="RKQ69970.1"/>
    <property type="molecule type" value="Genomic_DNA"/>
</dbReference>
<name>A0A420WG43_9PROT</name>
<evidence type="ECO:0000313" key="2">
    <source>
        <dbReference type="Proteomes" id="UP000277424"/>
    </source>
</evidence>
<dbReference type="Gene3D" id="3.30.2310.20">
    <property type="entry name" value="RelE-like"/>
    <property type="match status" value="1"/>
</dbReference>
<evidence type="ECO:0000313" key="1">
    <source>
        <dbReference type="EMBL" id="RKQ69970.1"/>
    </source>
</evidence>
<dbReference type="RefSeq" id="WP_040708100.1">
    <property type="nucleotide sequence ID" value="NZ_RBIG01000002.1"/>
</dbReference>
<dbReference type="OrthoDB" id="9801102at2"/>
<dbReference type="AlphaFoldDB" id="A0A420WG43"/>
<dbReference type="Pfam" id="PF05015">
    <property type="entry name" value="HigB-like_toxin"/>
    <property type="match status" value="1"/>
</dbReference>
<dbReference type="InterPro" id="IPR007711">
    <property type="entry name" value="HigB-1"/>
</dbReference>
<dbReference type="PANTHER" id="PTHR40266:SF2">
    <property type="entry name" value="TOXIN HIGB-1"/>
    <property type="match status" value="1"/>
</dbReference>
<reference evidence="1 2" key="1">
    <citation type="submission" date="2018-10" db="EMBL/GenBank/DDBJ databases">
        <title>Comparative analysis of microorganisms from saline springs in Andes Mountain Range, Colombia.</title>
        <authorList>
            <person name="Rubin E."/>
        </authorList>
    </citation>
    <scope>NUCLEOTIDE SEQUENCE [LARGE SCALE GENOMIC DNA]</scope>
    <source>
        <strain evidence="1 2">USBA 36</strain>
    </source>
</reference>